<name>A0ABM9B4G9_9BACT</name>
<dbReference type="EMBL" id="CAKLPZ010000004">
    <property type="protein sequence ID" value="CAH1002232.1"/>
    <property type="molecule type" value="Genomic_DNA"/>
</dbReference>
<organism evidence="2 3">
    <name type="scientific">Neolewinella maritima</name>
    <dbReference type="NCBI Taxonomy" id="1383882"/>
    <lineage>
        <taxon>Bacteria</taxon>
        <taxon>Pseudomonadati</taxon>
        <taxon>Bacteroidota</taxon>
        <taxon>Saprospiria</taxon>
        <taxon>Saprospirales</taxon>
        <taxon>Lewinellaceae</taxon>
        <taxon>Neolewinella</taxon>
    </lineage>
</organism>
<evidence type="ECO:0000256" key="1">
    <source>
        <dbReference type="SAM" id="Phobius"/>
    </source>
</evidence>
<accession>A0ABM9B4G9</accession>
<feature type="transmembrane region" description="Helical" evidence="1">
    <location>
        <begin position="31"/>
        <end position="52"/>
    </location>
</feature>
<gene>
    <name evidence="2" type="ORF">LEM8419_03150</name>
</gene>
<reference evidence="2" key="1">
    <citation type="submission" date="2021-12" db="EMBL/GenBank/DDBJ databases">
        <authorList>
            <person name="Rodrigo-Torres L."/>
            <person name="Arahal R. D."/>
            <person name="Lucena T."/>
        </authorList>
    </citation>
    <scope>NUCLEOTIDE SEQUENCE</scope>
    <source>
        <strain evidence="2">CECT 8419</strain>
    </source>
</reference>
<comment type="caution">
    <text evidence="2">The sequence shown here is derived from an EMBL/GenBank/DDBJ whole genome shotgun (WGS) entry which is preliminary data.</text>
</comment>
<protein>
    <recommendedName>
        <fullName evidence="4">Linalool dehydratase/isomerase domain-containing protein</fullName>
    </recommendedName>
</protein>
<keyword evidence="3" id="KW-1185">Reference proteome</keyword>
<keyword evidence="1" id="KW-1133">Transmembrane helix</keyword>
<proteinExistence type="predicted"/>
<dbReference type="Proteomes" id="UP000837803">
    <property type="component" value="Unassembled WGS sequence"/>
</dbReference>
<keyword evidence="1" id="KW-0472">Membrane</keyword>
<sequence length="392" mass="44119">MPLTGLLVPLLFSLAFLLPAWWLYRRDRRLLSLAPAFTALVLAGTTVAIYVADVNKVQARYDLDLLLTELAKRDLYTTTELRDERETLFLFSSASQALYRGRDYAPERVGAIDSVLQAMAAWTIRASNLPQWHAGTDWDRSVFFLAHAGAVLGHYQLATNDERYAPYFRRIGDYLGQRMMRGHYKHLGSSGDENLLRPADNAAAIYVLTLFDAYYGEQYAGRTRQEWTAYIKKELYYAESRLPCAAFNETNRCSIEPSAAATGLYISYRAAAAPAEVRDDIPYREWLHYFKRFSGSPFGLSIRPNMRSGVEARLCNAGLSPLDCGHFEDAIGLWAAAEYGGGYTYFRLFSGPVFERWFGGIPDFAALRPARRVRALTVVALRCIGEGTQRGA</sequence>
<feature type="transmembrane region" description="Helical" evidence="1">
    <location>
        <begin position="6"/>
        <end position="24"/>
    </location>
</feature>
<evidence type="ECO:0000313" key="3">
    <source>
        <dbReference type="Proteomes" id="UP000837803"/>
    </source>
</evidence>
<evidence type="ECO:0008006" key="4">
    <source>
        <dbReference type="Google" id="ProtNLM"/>
    </source>
</evidence>
<evidence type="ECO:0000313" key="2">
    <source>
        <dbReference type="EMBL" id="CAH1002232.1"/>
    </source>
</evidence>
<keyword evidence="1" id="KW-0812">Transmembrane</keyword>
<dbReference type="RefSeq" id="WP_238752098.1">
    <property type="nucleotide sequence ID" value="NZ_CAKLPZ010000004.1"/>
</dbReference>